<dbReference type="EMBL" id="JACHGJ010000005">
    <property type="protein sequence ID" value="MBB6481029.1"/>
    <property type="molecule type" value="Genomic_DNA"/>
</dbReference>
<dbReference type="AlphaFoldDB" id="A0A841RDV5"/>
<dbReference type="RefSeq" id="WP_184747275.1">
    <property type="nucleotide sequence ID" value="NZ_JACHGJ010000005.1"/>
</dbReference>
<proteinExistence type="predicted"/>
<reference evidence="2 3" key="1">
    <citation type="submission" date="2020-08" db="EMBL/GenBank/DDBJ databases">
        <title>Genomic Encyclopedia of Type Strains, Phase IV (KMG-IV): sequencing the most valuable type-strain genomes for metagenomic binning, comparative biology and taxonomic classification.</title>
        <authorList>
            <person name="Goeker M."/>
        </authorList>
    </citation>
    <scope>NUCLEOTIDE SEQUENCE [LARGE SCALE GENOMIC DNA]</scope>
    <source>
        <strain evidence="2 3">DSM 2461</strain>
    </source>
</reference>
<keyword evidence="3" id="KW-1185">Reference proteome</keyword>
<evidence type="ECO:0000313" key="3">
    <source>
        <dbReference type="Proteomes" id="UP000587760"/>
    </source>
</evidence>
<comment type="subunit">
    <text evidence="1">Homohexamer.</text>
</comment>
<gene>
    <name evidence="2" type="ORF">HNR50_002702</name>
</gene>
<organism evidence="2 3">
    <name type="scientific">Spirochaeta isovalerica</name>
    <dbReference type="NCBI Taxonomy" id="150"/>
    <lineage>
        <taxon>Bacteria</taxon>
        <taxon>Pseudomonadati</taxon>
        <taxon>Spirochaetota</taxon>
        <taxon>Spirochaetia</taxon>
        <taxon>Spirochaetales</taxon>
        <taxon>Spirochaetaceae</taxon>
        <taxon>Spirochaeta</taxon>
    </lineage>
</organism>
<dbReference type="SUPFAM" id="SSF75138">
    <property type="entry name" value="HprK N-terminal domain-like"/>
    <property type="match status" value="1"/>
</dbReference>
<evidence type="ECO:0000256" key="1">
    <source>
        <dbReference type="ARBA" id="ARBA00011643"/>
    </source>
</evidence>
<evidence type="ECO:0008006" key="4">
    <source>
        <dbReference type="Google" id="ProtNLM"/>
    </source>
</evidence>
<evidence type="ECO:0000313" key="2">
    <source>
        <dbReference type="EMBL" id="MBB6481029.1"/>
    </source>
</evidence>
<protein>
    <recommendedName>
        <fullName evidence="4">DRTGG domain-containing protein</fullName>
    </recommendedName>
</protein>
<sequence>MKVRDIIKAVDGRVICGDDLDKDLTTGCSSDLMSDILTLEPVNAVLITGLANIQAVRTADMAGISHILFVRDKLISKEMITLAEESGITLLETGLSMFVVCGKLAAEGLCGPY</sequence>
<accession>A0A841RDV5</accession>
<comment type="caution">
    <text evidence="2">The sequence shown here is derived from an EMBL/GenBank/DDBJ whole genome shotgun (WGS) entry which is preliminary data.</text>
</comment>
<name>A0A841RDV5_9SPIO</name>
<dbReference type="Proteomes" id="UP000587760">
    <property type="component" value="Unassembled WGS sequence"/>
</dbReference>
<dbReference type="InterPro" id="IPR028979">
    <property type="entry name" value="Ser_kin/Pase_Hpr-like_N_sf"/>
</dbReference>
<dbReference type="Gene3D" id="3.40.1390.20">
    <property type="entry name" value="HprK N-terminal domain-like"/>
    <property type="match status" value="1"/>
</dbReference>